<comment type="similarity">
    <text evidence="2">Belongs to the SCC4/mau-2 family.</text>
</comment>
<dbReference type="InterPro" id="IPR019440">
    <property type="entry name" value="MAU2"/>
</dbReference>
<evidence type="ECO:0000256" key="1">
    <source>
        <dbReference type="ARBA" id="ARBA00004123"/>
    </source>
</evidence>
<keyword evidence="3" id="KW-0132">Cell division</keyword>
<gene>
    <name evidence="8" type="primary">TPHA0A02120</name>
    <name evidence="8" type="ordered locus">TPHA_0A02120</name>
</gene>
<evidence type="ECO:0000256" key="3">
    <source>
        <dbReference type="ARBA" id="ARBA00022618"/>
    </source>
</evidence>
<protein>
    <submittedName>
        <fullName evidence="8">Uncharacterized protein</fullName>
    </submittedName>
</protein>
<proteinExistence type="inferred from homology"/>
<dbReference type="EMBL" id="HE612856">
    <property type="protein sequence ID" value="CCE61294.1"/>
    <property type="molecule type" value="Genomic_DNA"/>
</dbReference>
<keyword evidence="7" id="KW-0131">Cell cycle</keyword>
<dbReference type="GO" id="GO:0034087">
    <property type="term" value="P:establishment of mitotic sister chromatid cohesion"/>
    <property type="evidence" value="ECO:0007669"/>
    <property type="project" value="EnsemblFungi"/>
</dbReference>
<keyword evidence="4" id="KW-0498">Mitosis</keyword>
<evidence type="ECO:0000313" key="8">
    <source>
        <dbReference type="EMBL" id="CCE61294.1"/>
    </source>
</evidence>
<dbReference type="RefSeq" id="XP_003683728.1">
    <property type="nucleotide sequence ID" value="XM_003683680.1"/>
</dbReference>
<dbReference type="GO" id="GO:0032116">
    <property type="term" value="C:SMC loading complex"/>
    <property type="evidence" value="ECO:0007669"/>
    <property type="project" value="EnsemblFungi"/>
</dbReference>
<dbReference type="HOGENOM" id="CLU_409364_0_0_1"/>
<dbReference type="GO" id="GO:0043515">
    <property type="term" value="F:kinetochore binding"/>
    <property type="evidence" value="ECO:0007669"/>
    <property type="project" value="EnsemblFungi"/>
</dbReference>
<name>G8BN16_TETPH</name>
<evidence type="ECO:0000256" key="7">
    <source>
        <dbReference type="ARBA" id="ARBA00023306"/>
    </source>
</evidence>
<dbReference type="Pfam" id="PF10345">
    <property type="entry name" value="Cohesin_load"/>
    <property type="match status" value="1"/>
</dbReference>
<dbReference type="GO" id="GO:0006302">
    <property type="term" value="P:double-strand break repair"/>
    <property type="evidence" value="ECO:0007669"/>
    <property type="project" value="EnsemblFungi"/>
</dbReference>
<comment type="subcellular location">
    <subcellularLocation>
        <location evidence="1">Nucleus</location>
    </subcellularLocation>
</comment>
<evidence type="ECO:0000256" key="5">
    <source>
        <dbReference type="ARBA" id="ARBA00022829"/>
    </source>
</evidence>
<sequence length="674" mass="78589">MIVDELRNDDRSKTQNIGSKPDVEVVYNLSQEYLKHAYKISKNVGNEAHLKQYYSLISMSLKCFQYMKENYQLSIEQDYKITIELVNILINETFNLELAESYLSSLKERLQNHQVGVLKEKMICDYYILYQLSKKHNTEYYYKIASRNCSQLVTYLETLTTTNDVIETWLPIFRYIDVWLDIKANKKNMVISKYNDIIQENIKNCKSERFEAFILLSFTNYLLGENHVIPKTVTNRLDELDWSKIGIKYHGWKLVTDLIRNIYKDENITETLNEFKEYFSKIKKISKIIQKGTDHSLSNSNIYFKNGFYLEVSFGVIFDEEELKNILLLFQSVSYLVNCYDKRANFSTKFLPKVKETTKNLLLSTINNESTLNDDNETHSLNYTDTKIDWYKSILQVTGFYQSLESIILLGSTNITANITDIEGSITKLDVQYPHLLQAINTQAIYGKQLTAVEEFFTIINSKSISPELKMISLLNSYSICLYSKFSGAVVQNSHGDLWDYNKIWNQIEKEMETTNLSENSIWDCTITILWIINHFEQFTSNLLPSTDSEKNSYLEKLRIYYESNKLGNSSSKHIEKWKSEGKYVKLKKSLLLQLLLNYLGAILFEHDLEVMLKISGICFHISKEQELPNIRYVLGLWHLRNCTAAMDSKSATITKVKLESIVRVINEKSGETI</sequence>
<dbReference type="KEGG" id="tpf:TPHA_0A02120"/>
<keyword evidence="5" id="KW-0159">Chromosome partition</keyword>
<dbReference type="GO" id="GO:0007076">
    <property type="term" value="P:mitotic chromosome condensation"/>
    <property type="evidence" value="ECO:0007669"/>
    <property type="project" value="EnsemblFungi"/>
</dbReference>
<dbReference type="GO" id="GO:0070550">
    <property type="term" value="P:rDNA chromatin condensation"/>
    <property type="evidence" value="ECO:0007669"/>
    <property type="project" value="EnsemblFungi"/>
</dbReference>
<reference evidence="8 9" key="1">
    <citation type="journal article" date="2011" name="Proc. Natl. Acad. Sci. U.S.A.">
        <title>Evolutionary erosion of yeast sex chromosomes by mating-type switching accidents.</title>
        <authorList>
            <person name="Gordon J.L."/>
            <person name="Armisen D."/>
            <person name="Proux-Wera E."/>
            <person name="Oheigeartaigh S.S."/>
            <person name="Byrne K.P."/>
            <person name="Wolfe K.H."/>
        </authorList>
    </citation>
    <scope>NUCLEOTIDE SEQUENCE [LARGE SCALE GENOMIC DNA]</scope>
    <source>
        <strain evidence="9">ATCC 24235 / CBS 4417 / NBRC 1672 / NRRL Y-8282 / UCD 70-5</strain>
    </source>
</reference>
<dbReference type="GO" id="GO:0051301">
    <property type="term" value="P:cell division"/>
    <property type="evidence" value="ECO:0007669"/>
    <property type="project" value="UniProtKB-KW"/>
</dbReference>
<evidence type="ECO:0000256" key="2">
    <source>
        <dbReference type="ARBA" id="ARBA00008585"/>
    </source>
</evidence>
<dbReference type="OrthoDB" id="4062938at2759"/>
<dbReference type="GO" id="GO:0071169">
    <property type="term" value="P:establishment of protein localization to chromatin"/>
    <property type="evidence" value="ECO:0007669"/>
    <property type="project" value="EnsemblFungi"/>
</dbReference>
<evidence type="ECO:0000256" key="6">
    <source>
        <dbReference type="ARBA" id="ARBA00023242"/>
    </source>
</evidence>
<evidence type="ECO:0000313" key="9">
    <source>
        <dbReference type="Proteomes" id="UP000005666"/>
    </source>
</evidence>
<dbReference type="STRING" id="1071381.G8BN16"/>
<organism evidence="8 9">
    <name type="scientific">Tetrapisispora phaffii (strain ATCC 24235 / CBS 4417 / NBRC 1672 / NRRL Y-8282 / UCD 70-5)</name>
    <name type="common">Yeast</name>
    <name type="synonym">Fabospora phaffii</name>
    <dbReference type="NCBI Taxonomy" id="1071381"/>
    <lineage>
        <taxon>Eukaryota</taxon>
        <taxon>Fungi</taxon>
        <taxon>Dikarya</taxon>
        <taxon>Ascomycota</taxon>
        <taxon>Saccharomycotina</taxon>
        <taxon>Saccharomycetes</taxon>
        <taxon>Saccharomycetales</taxon>
        <taxon>Saccharomycetaceae</taxon>
        <taxon>Tetrapisispora</taxon>
    </lineage>
</organism>
<keyword evidence="9" id="KW-1185">Reference proteome</keyword>
<dbReference type="eggNOG" id="ENOG502QQXI">
    <property type="taxonomic scope" value="Eukaryota"/>
</dbReference>
<dbReference type="GO" id="GO:0043565">
    <property type="term" value="F:sequence-specific DNA binding"/>
    <property type="evidence" value="ECO:0007669"/>
    <property type="project" value="EnsemblFungi"/>
</dbReference>
<dbReference type="GO" id="GO:0000785">
    <property type="term" value="C:chromatin"/>
    <property type="evidence" value="ECO:0007669"/>
    <property type="project" value="EnsemblFungi"/>
</dbReference>
<evidence type="ECO:0000256" key="4">
    <source>
        <dbReference type="ARBA" id="ARBA00022776"/>
    </source>
</evidence>
<dbReference type="GeneID" id="11532268"/>
<keyword evidence="6" id="KW-0539">Nucleus</keyword>
<dbReference type="Proteomes" id="UP000005666">
    <property type="component" value="Chromosome 1"/>
</dbReference>
<dbReference type="AlphaFoldDB" id="G8BN16"/>
<dbReference type="OMA" id="KIASRNC"/>
<accession>G8BN16</accession>